<dbReference type="InterPro" id="IPR038063">
    <property type="entry name" value="Transpep_catalytic_dom"/>
</dbReference>
<feature type="domain" description="L,D-TPase catalytic" evidence="8">
    <location>
        <begin position="95"/>
        <end position="226"/>
    </location>
</feature>
<evidence type="ECO:0000256" key="4">
    <source>
        <dbReference type="ARBA" id="ARBA00022984"/>
    </source>
</evidence>
<protein>
    <submittedName>
        <fullName evidence="9">L,D-transpeptidase family protein</fullName>
    </submittedName>
</protein>
<evidence type="ECO:0000313" key="9">
    <source>
        <dbReference type="EMBL" id="MEU6806431.1"/>
    </source>
</evidence>
<name>A0ABV3BC89_9ACTN</name>
<dbReference type="Pfam" id="PF03734">
    <property type="entry name" value="YkuD"/>
    <property type="match status" value="1"/>
</dbReference>
<evidence type="ECO:0000256" key="3">
    <source>
        <dbReference type="ARBA" id="ARBA00022960"/>
    </source>
</evidence>
<dbReference type="SUPFAM" id="SSF141523">
    <property type="entry name" value="L,D-transpeptidase catalytic domain-like"/>
    <property type="match status" value="1"/>
</dbReference>
<dbReference type="RefSeq" id="WP_359702060.1">
    <property type="nucleotide sequence ID" value="NZ_JBEYXT010000309.1"/>
</dbReference>
<keyword evidence="5" id="KW-0961">Cell wall biogenesis/degradation</keyword>
<feature type="region of interest" description="Disordered" evidence="6">
    <location>
        <begin position="66"/>
        <end position="95"/>
    </location>
</feature>
<evidence type="ECO:0000259" key="8">
    <source>
        <dbReference type="Pfam" id="PF03734"/>
    </source>
</evidence>
<feature type="transmembrane region" description="Helical" evidence="7">
    <location>
        <begin position="42"/>
        <end position="61"/>
    </location>
</feature>
<keyword evidence="7" id="KW-0472">Membrane</keyword>
<dbReference type="InterPro" id="IPR005490">
    <property type="entry name" value="LD_TPept_cat_dom"/>
</dbReference>
<feature type="region of interest" description="Disordered" evidence="6">
    <location>
        <begin position="230"/>
        <end position="263"/>
    </location>
</feature>
<keyword evidence="10" id="KW-1185">Reference proteome</keyword>
<feature type="compositionally biased region" description="Low complexity" evidence="6">
    <location>
        <begin position="239"/>
        <end position="263"/>
    </location>
</feature>
<dbReference type="Gene3D" id="2.40.440.10">
    <property type="entry name" value="L,D-transpeptidase catalytic domain-like"/>
    <property type="match status" value="1"/>
</dbReference>
<accession>A0ABV3BC89</accession>
<evidence type="ECO:0000256" key="5">
    <source>
        <dbReference type="ARBA" id="ARBA00023316"/>
    </source>
</evidence>
<dbReference type="EMBL" id="JBEYXT010000309">
    <property type="protein sequence ID" value="MEU6806431.1"/>
    <property type="molecule type" value="Genomic_DNA"/>
</dbReference>
<gene>
    <name evidence="9" type="ORF">ABZ931_36415</name>
</gene>
<keyword evidence="7" id="KW-1133">Transmembrane helix</keyword>
<evidence type="ECO:0000313" key="10">
    <source>
        <dbReference type="Proteomes" id="UP001551189"/>
    </source>
</evidence>
<evidence type="ECO:0000256" key="2">
    <source>
        <dbReference type="ARBA" id="ARBA00022679"/>
    </source>
</evidence>
<comment type="pathway">
    <text evidence="1">Cell wall biogenesis; peptidoglycan biosynthesis.</text>
</comment>
<keyword evidence="7" id="KW-0812">Transmembrane</keyword>
<sequence length="263" mass="27300">MSDELTRRLRELAEGAEAPPRLPGAGIRAVAGRRRHRRRTTAFLAGGCAAATLAAVLTVHVTGEGISEGTGQGAERRSSALASPGPDRSAARDAPYVTVDLSRQVLATEGRELPVSLDTTGTPTPTGLMTVTGKETVRLVSGGTAASDGTRSVRLRWVLELAPLDRTDIAPGEKPKSGTGAYIASALTDEEAAPRDRDTTAGWITLRPTDAAWLYEQLPEGAVIEIIARSTPPTPAAPTTPKATPTTAKATPTAVQVTPTATP</sequence>
<dbReference type="Proteomes" id="UP001551189">
    <property type="component" value="Unassembled WGS sequence"/>
</dbReference>
<keyword evidence="2" id="KW-0808">Transferase</keyword>
<evidence type="ECO:0000256" key="1">
    <source>
        <dbReference type="ARBA" id="ARBA00004752"/>
    </source>
</evidence>
<proteinExistence type="predicted"/>
<comment type="caution">
    <text evidence="9">The sequence shown here is derived from an EMBL/GenBank/DDBJ whole genome shotgun (WGS) entry which is preliminary data.</text>
</comment>
<evidence type="ECO:0000256" key="6">
    <source>
        <dbReference type="SAM" id="MobiDB-lite"/>
    </source>
</evidence>
<reference evidence="9 10" key="1">
    <citation type="submission" date="2024-06" db="EMBL/GenBank/DDBJ databases">
        <title>The Natural Products Discovery Center: Release of the First 8490 Sequenced Strains for Exploring Actinobacteria Biosynthetic Diversity.</title>
        <authorList>
            <person name="Kalkreuter E."/>
            <person name="Kautsar S.A."/>
            <person name="Yang D."/>
            <person name="Bader C.D."/>
            <person name="Teijaro C.N."/>
            <person name="Fluegel L."/>
            <person name="Davis C.M."/>
            <person name="Simpson J.R."/>
            <person name="Lauterbach L."/>
            <person name="Steele A.D."/>
            <person name="Gui C."/>
            <person name="Meng S."/>
            <person name="Li G."/>
            <person name="Viehrig K."/>
            <person name="Ye F."/>
            <person name="Su P."/>
            <person name="Kiefer A.F."/>
            <person name="Nichols A."/>
            <person name="Cepeda A.J."/>
            <person name="Yan W."/>
            <person name="Fan B."/>
            <person name="Jiang Y."/>
            <person name="Adhikari A."/>
            <person name="Zheng C.-J."/>
            <person name="Schuster L."/>
            <person name="Cowan T.M."/>
            <person name="Smanski M.J."/>
            <person name="Chevrette M.G."/>
            <person name="De Carvalho L.P.S."/>
            <person name="Shen B."/>
        </authorList>
    </citation>
    <scope>NUCLEOTIDE SEQUENCE [LARGE SCALE GENOMIC DNA]</scope>
    <source>
        <strain evidence="9 10">NPDC046851</strain>
    </source>
</reference>
<keyword evidence="4" id="KW-0573">Peptidoglycan synthesis</keyword>
<evidence type="ECO:0000256" key="7">
    <source>
        <dbReference type="SAM" id="Phobius"/>
    </source>
</evidence>
<keyword evidence="3" id="KW-0133">Cell shape</keyword>
<organism evidence="9 10">
    <name type="scientific">Streptomyces neyagawaensis</name>
    <dbReference type="NCBI Taxonomy" id="42238"/>
    <lineage>
        <taxon>Bacteria</taxon>
        <taxon>Bacillati</taxon>
        <taxon>Actinomycetota</taxon>
        <taxon>Actinomycetes</taxon>
        <taxon>Kitasatosporales</taxon>
        <taxon>Streptomycetaceae</taxon>
        <taxon>Streptomyces</taxon>
    </lineage>
</organism>